<evidence type="ECO:0008006" key="3">
    <source>
        <dbReference type="Google" id="ProtNLM"/>
    </source>
</evidence>
<keyword evidence="2" id="KW-1185">Reference proteome</keyword>
<dbReference type="Pfam" id="PF05402">
    <property type="entry name" value="PqqD"/>
    <property type="match status" value="1"/>
</dbReference>
<evidence type="ECO:0000313" key="1">
    <source>
        <dbReference type="EMBL" id="EPC04241.1"/>
    </source>
</evidence>
<dbReference type="InterPro" id="IPR008792">
    <property type="entry name" value="PQQD"/>
</dbReference>
<proteinExistence type="predicted"/>
<protein>
    <recommendedName>
        <fullName evidence="3">PqqD family protein</fullName>
    </recommendedName>
</protein>
<dbReference type="Gene3D" id="1.10.10.1150">
    <property type="entry name" value="Coenzyme PQQ synthesis protein D (PqqD)"/>
    <property type="match status" value="1"/>
</dbReference>
<dbReference type="EMBL" id="ASTJ01000011">
    <property type="protein sequence ID" value="EPC04241.1"/>
    <property type="molecule type" value="Genomic_DNA"/>
</dbReference>
<accession>S2LHV8</accession>
<dbReference type="AlphaFoldDB" id="S2LHV8"/>
<comment type="caution">
    <text evidence="1">The sequence shown here is derived from an EMBL/GenBank/DDBJ whole genome shotgun (WGS) entry which is preliminary data.</text>
</comment>
<gene>
    <name evidence="1" type="ORF">L861_02690</name>
</gene>
<dbReference type="STRING" id="1121939.L861_02690"/>
<dbReference type="PATRIC" id="fig|1121939.11.peg.495"/>
<dbReference type="InterPro" id="IPR041881">
    <property type="entry name" value="PqqD_sf"/>
</dbReference>
<dbReference type="Proteomes" id="UP000014463">
    <property type="component" value="Unassembled WGS sequence"/>
</dbReference>
<evidence type="ECO:0000313" key="2">
    <source>
        <dbReference type="Proteomes" id="UP000014463"/>
    </source>
</evidence>
<reference evidence="1 2" key="1">
    <citation type="journal article" date="2013" name="Genome Announc.">
        <title>Draft genome sequence of the moderately halophilic gammaproteobacterium Halomonas anticariensis FP35.</title>
        <authorList>
            <person name="Tahrioui A."/>
            <person name="Quesada E."/>
            <person name="Llamas I."/>
        </authorList>
    </citation>
    <scope>NUCLEOTIDE SEQUENCE [LARGE SCALE GENOMIC DNA]</scope>
    <source>
        <strain evidence="2">DSM 16096 / CECT 5854 / LMG 22089 / FP35</strain>
    </source>
</reference>
<organism evidence="1 2">
    <name type="scientific">Litchfieldella anticariensis (strain DSM 16096 / CECT 5854 / CIP 108499 / LMG 22089 / FP35)</name>
    <name type="common">Halomonas anticariensis</name>
    <dbReference type="NCBI Taxonomy" id="1121939"/>
    <lineage>
        <taxon>Bacteria</taxon>
        <taxon>Pseudomonadati</taxon>
        <taxon>Pseudomonadota</taxon>
        <taxon>Gammaproteobacteria</taxon>
        <taxon>Oceanospirillales</taxon>
        <taxon>Halomonadaceae</taxon>
        <taxon>Litchfieldella</taxon>
    </lineage>
</organism>
<name>S2LHV8_LITA3</name>
<sequence>MLSYILNLRPEQLIAERSGGGPDFEALVIVDDCALSGVRFRQFLGKIDDAKVIFCPLFAPAELCRAIEDAEPRVEACISAENLYDFAPERLGEGYSQWCAAQRERRGSYGYWDGIPEHIAFSWCEPQTKYWNTETERYEASWNLVPPQLCLKQRCSAGNPELADEGGLDGLTLVADGPGPLRVADRVLWTQIDSAIAVARMPEDAARTTPCFRLEGTAADMWRCVLEHGTLEGAESALLLRYDVEPVTLRHDLAAFVSDLENNGVLTRR</sequence>